<feature type="transmembrane region" description="Helical" evidence="5">
    <location>
        <begin position="300"/>
        <end position="319"/>
    </location>
</feature>
<dbReference type="EMBL" id="JAJEQR010000026">
    <property type="protein sequence ID" value="MCC2231313.1"/>
    <property type="molecule type" value="Genomic_DNA"/>
</dbReference>
<dbReference type="Gene3D" id="1.10.3080.10">
    <property type="entry name" value="Clc chloride channel"/>
    <property type="match status" value="1"/>
</dbReference>
<evidence type="ECO:0000256" key="4">
    <source>
        <dbReference type="ARBA" id="ARBA00023136"/>
    </source>
</evidence>
<proteinExistence type="predicted"/>
<dbReference type="Pfam" id="PF00654">
    <property type="entry name" value="Voltage_CLC"/>
    <property type="match status" value="1"/>
</dbReference>
<feature type="transmembrane region" description="Helical" evidence="5">
    <location>
        <begin position="20"/>
        <end position="44"/>
    </location>
</feature>
<dbReference type="AlphaFoldDB" id="A0AAE3EAV1"/>
<comment type="caution">
    <text evidence="6">The sequence shown here is derived from an EMBL/GenBank/DDBJ whole genome shotgun (WGS) entry which is preliminary data.</text>
</comment>
<feature type="transmembrane region" description="Helical" evidence="5">
    <location>
        <begin position="263"/>
        <end position="280"/>
    </location>
</feature>
<protein>
    <submittedName>
        <fullName evidence="6">Chloride channel protein</fullName>
    </submittedName>
</protein>
<dbReference type="InterPro" id="IPR014743">
    <property type="entry name" value="Cl-channel_core"/>
</dbReference>
<sequence length="435" mass="46174">MKKIRKLIGEEIHDYLEESLKWVVMSLLIGIPCGLLGTLFHHSLRKANALRAAHPWLLFTLPLIGALIILLYHSCGMHTDRGTNRILDSVRKNEPVPLRVGFIMFISTILTQLGGGSAGREGAALQIGGSIGSLFSHKIGSRFDLPERSQKVGVMCGMGAFFSALFGTPLTATVFSIEVAEVGHMEHLGLLPTLLSSLIAYSISKLLGGEHIVLLVTSQLTSTPTVMLSTAVLALLCAFVSILFCFVMHHARAAYNLVTTNSYLRVILGGIIVIAVTLFLDTPAFNGAGMNLVEEAVAGNSHWATFLIKLLLTAVTLGAGFKGGEIVPSFAVGASFGCVVAPLLGLDASLGAALGMVAVFCGVSNCPFASIFLGVELCGSRYVVLFAIVCAVSLLFSGNCSLYSSQRILNDKFDLAIIPTVKKKESADDSGRSSK</sequence>
<evidence type="ECO:0000256" key="5">
    <source>
        <dbReference type="SAM" id="Phobius"/>
    </source>
</evidence>
<evidence type="ECO:0000313" key="7">
    <source>
        <dbReference type="Proteomes" id="UP001198182"/>
    </source>
</evidence>
<dbReference type="InterPro" id="IPR001807">
    <property type="entry name" value="ClC"/>
</dbReference>
<dbReference type="InterPro" id="IPR050368">
    <property type="entry name" value="ClC-type_chloride_channel"/>
</dbReference>
<dbReference type="Proteomes" id="UP001198182">
    <property type="component" value="Unassembled WGS sequence"/>
</dbReference>
<feature type="transmembrane region" description="Helical" evidence="5">
    <location>
        <begin position="326"/>
        <end position="346"/>
    </location>
</feature>
<dbReference type="GO" id="GO:0015108">
    <property type="term" value="F:chloride transmembrane transporter activity"/>
    <property type="evidence" value="ECO:0007669"/>
    <property type="project" value="InterPro"/>
</dbReference>
<feature type="transmembrane region" description="Helical" evidence="5">
    <location>
        <begin position="382"/>
        <end position="404"/>
    </location>
</feature>
<comment type="subcellular location">
    <subcellularLocation>
        <location evidence="1">Membrane</location>
        <topology evidence="1">Multi-pass membrane protein</topology>
    </subcellularLocation>
</comment>
<keyword evidence="2 5" id="KW-0812">Transmembrane</keyword>
<feature type="transmembrane region" description="Helical" evidence="5">
    <location>
        <begin position="152"/>
        <end position="176"/>
    </location>
</feature>
<keyword evidence="4 5" id="KW-0472">Membrane</keyword>
<keyword evidence="3 5" id="KW-1133">Transmembrane helix</keyword>
<gene>
    <name evidence="6" type="ORF">LKD81_09950</name>
</gene>
<reference evidence="6" key="1">
    <citation type="submission" date="2021-10" db="EMBL/GenBank/DDBJ databases">
        <title>Anaerobic single-cell dispensing facilitates the cultivation of human gut bacteria.</title>
        <authorList>
            <person name="Afrizal A."/>
        </authorList>
    </citation>
    <scope>NUCLEOTIDE SEQUENCE</scope>
    <source>
        <strain evidence="6">CLA-AA-H215</strain>
    </source>
</reference>
<evidence type="ECO:0000256" key="1">
    <source>
        <dbReference type="ARBA" id="ARBA00004141"/>
    </source>
</evidence>
<evidence type="ECO:0000256" key="2">
    <source>
        <dbReference type="ARBA" id="ARBA00022692"/>
    </source>
</evidence>
<dbReference type="GO" id="GO:0016020">
    <property type="term" value="C:membrane"/>
    <property type="evidence" value="ECO:0007669"/>
    <property type="project" value="UniProtKB-SubCell"/>
</dbReference>
<keyword evidence="7" id="KW-1185">Reference proteome</keyword>
<dbReference type="PRINTS" id="PR00762">
    <property type="entry name" value="CLCHANNEL"/>
</dbReference>
<dbReference type="PANTHER" id="PTHR43427">
    <property type="entry name" value="CHLORIDE CHANNEL PROTEIN CLC-E"/>
    <property type="match status" value="1"/>
</dbReference>
<feature type="transmembrane region" description="Helical" evidence="5">
    <location>
        <begin position="352"/>
        <end position="375"/>
    </location>
</feature>
<dbReference type="SUPFAM" id="SSF81340">
    <property type="entry name" value="Clc chloride channel"/>
    <property type="match status" value="1"/>
</dbReference>
<evidence type="ECO:0000256" key="3">
    <source>
        <dbReference type="ARBA" id="ARBA00022989"/>
    </source>
</evidence>
<name>A0AAE3EAV1_9FIRM</name>
<accession>A0AAE3EAV1</accession>
<dbReference type="RefSeq" id="WP_308453833.1">
    <property type="nucleotide sequence ID" value="NZ_JAJEQR010000026.1"/>
</dbReference>
<dbReference type="PANTHER" id="PTHR43427:SF12">
    <property type="entry name" value="CHLORIDE TRANSPORTER"/>
    <property type="match status" value="1"/>
</dbReference>
<organism evidence="6 7">
    <name type="scientific">Hominifimenecus microfluidus</name>
    <dbReference type="NCBI Taxonomy" id="2885348"/>
    <lineage>
        <taxon>Bacteria</taxon>
        <taxon>Bacillati</taxon>
        <taxon>Bacillota</taxon>
        <taxon>Clostridia</taxon>
        <taxon>Lachnospirales</taxon>
        <taxon>Lachnospiraceae</taxon>
        <taxon>Hominifimenecus</taxon>
    </lineage>
</organism>
<feature type="transmembrane region" description="Helical" evidence="5">
    <location>
        <begin position="56"/>
        <end position="75"/>
    </location>
</feature>
<feature type="transmembrane region" description="Helical" evidence="5">
    <location>
        <begin position="227"/>
        <end position="251"/>
    </location>
</feature>
<evidence type="ECO:0000313" key="6">
    <source>
        <dbReference type="EMBL" id="MCC2231313.1"/>
    </source>
</evidence>